<evidence type="ECO:0000313" key="1">
    <source>
        <dbReference type="EMBL" id="KIL78086.1"/>
    </source>
</evidence>
<sequence>MADLFLVAGNALMFPDPSLPAMKDVRKSVYIFNKIARSQKLSLKRITNE</sequence>
<protein>
    <submittedName>
        <fullName evidence="1">Uncharacterized protein</fullName>
    </submittedName>
</protein>
<organism evidence="1 2">
    <name type="scientific">Bacillus badius</name>
    <dbReference type="NCBI Taxonomy" id="1455"/>
    <lineage>
        <taxon>Bacteria</taxon>
        <taxon>Bacillati</taxon>
        <taxon>Bacillota</taxon>
        <taxon>Bacilli</taxon>
        <taxon>Bacillales</taxon>
        <taxon>Bacillaceae</taxon>
        <taxon>Pseudobacillus</taxon>
    </lineage>
</organism>
<proteinExistence type="predicted"/>
<keyword evidence="2" id="KW-1185">Reference proteome</keyword>
<dbReference type="Proteomes" id="UP000031982">
    <property type="component" value="Unassembled WGS sequence"/>
</dbReference>
<reference evidence="1 2" key="1">
    <citation type="submission" date="2015-01" db="EMBL/GenBank/DDBJ databases">
        <title>Genome Assembly of Bacillus badius MTCC 1458.</title>
        <authorList>
            <person name="Verma A."/>
            <person name="Khatri I."/>
            <person name="Mual P."/>
            <person name="Subramanian S."/>
            <person name="Krishnamurthi S."/>
        </authorList>
    </citation>
    <scope>NUCLEOTIDE SEQUENCE [LARGE SCALE GENOMIC DNA]</scope>
    <source>
        <strain evidence="1 2">MTCC 1458</strain>
    </source>
</reference>
<name>A0ABR5ATK2_BACBA</name>
<evidence type="ECO:0000313" key="2">
    <source>
        <dbReference type="Proteomes" id="UP000031982"/>
    </source>
</evidence>
<comment type="caution">
    <text evidence="1">The sequence shown here is derived from an EMBL/GenBank/DDBJ whole genome shotgun (WGS) entry which is preliminary data.</text>
</comment>
<dbReference type="EMBL" id="JXLP01000010">
    <property type="protein sequence ID" value="KIL78086.1"/>
    <property type="molecule type" value="Genomic_DNA"/>
</dbReference>
<gene>
    <name evidence="1" type="ORF">SD77_0687</name>
</gene>
<accession>A0ABR5ATK2</accession>